<comment type="caution">
    <text evidence="1">The sequence shown here is derived from an EMBL/GenBank/DDBJ whole genome shotgun (WGS) entry which is preliminary data.</text>
</comment>
<name>A0A840YEU3_9SPHN</name>
<dbReference type="EMBL" id="JACIJF010000011">
    <property type="protein sequence ID" value="MBB5711977.1"/>
    <property type="molecule type" value="Genomic_DNA"/>
</dbReference>
<evidence type="ECO:0000313" key="2">
    <source>
        <dbReference type="Proteomes" id="UP000527143"/>
    </source>
</evidence>
<dbReference type="InterPro" id="IPR036397">
    <property type="entry name" value="RNaseH_sf"/>
</dbReference>
<gene>
    <name evidence="1" type="ORF">FHT02_003230</name>
</gene>
<dbReference type="Proteomes" id="UP000527143">
    <property type="component" value="Unassembled WGS sequence"/>
</dbReference>
<sequence length="191" mass="21238">MAPDRLALRSAIMRVFLDFEASSLSKHSYPIEVGWVFEDGTSEAHLIRPAPEWTEWDPEAEAIHHITRAQLERDGTPYDAVAARMVAVLSGHDLFASAPSWDGKWLSTLLRAAGLPRHGLRLRDSDDLLLETAREGLRERMAADRLEEEAANLVALCEVRRSGAPPAHRALADAQEEHAHWLAVRTAALPQ</sequence>
<dbReference type="GO" id="GO:0003676">
    <property type="term" value="F:nucleic acid binding"/>
    <property type="evidence" value="ECO:0007669"/>
    <property type="project" value="InterPro"/>
</dbReference>
<organism evidence="1 2">
    <name type="scientific">Sphingomonas xinjiangensis</name>
    <dbReference type="NCBI Taxonomy" id="643568"/>
    <lineage>
        <taxon>Bacteria</taxon>
        <taxon>Pseudomonadati</taxon>
        <taxon>Pseudomonadota</taxon>
        <taxon>Alphaproteobacteria</taxon>
        <taxon>Sphingomonadales</taxon>
        <taxon>Sphingomonadaceae</taxon>
        <taxon>Sphingomonas</taxon>
    </lineage>
</organism>
<dbReference type="RefSeq" id="WP_343056973.1">
    <property type="nucleotide sequence ID" value="NZ_JACIJF010000011.1"/>
</dbReference>
<evidence type="ECO:0000313" key="1">
    <source>
        <dbReference type="EMBL" id="MBB5711977.1"/>
    </source>
</evidence>
<proteinExistence type="predicted"/>
<keyword evidence="2" id="KW-1185">Reference proteome</keyword>
<dbReference type="SUPFAM" id="SSF53098">
    <property type="entry name" value="Ribonuclease H-like"/>
    <property type="match status" value="1"/>
</dbReference>
<dbReference type="Gene3D" id="3.30.420.10">
    <property type="entry name" value="Ribonuclease H-like superfamily/Ribonuclease H"/>
    <property type="match status" value="1"/>
</dbReference>
<accession>A0A840YEU3</accession>
<reference evidence="1 2" key="1">
    <citation type="submission" date="2020-08" db="EMBL/GenBank/DDBJ databases">
        <title>Genomic Encyclopedia of Type Strains, Phase IV (KMG-IV): sequencing the most valuable type-strain genomes for metagenomic binning, comparative biology and taxonomic classification.</title>
        <authorList>
            <person name="Goeker M."/>
        </authorList>
    </citation>
    <scope>NUCLEOTIDE SEQUENCE [LARGE SCALE GENOMIC DNA]</scope>
    <source>
        <strain evidence="1 2">DSM 26736</strain>
    </source>
</reference>
<dbReference type="InterPro" id="IPR012337">
    <property type="entry name" value="RNaseH-like_sf"/>
</dbReference>
<protein>
    <submittedName>
        <fullName evidence="1">DNA polymerase III epsilon subunit-like protein</fullName>
    </submittedName>
</protein>
<dbReference type="AlphaFoldDB" id="A0A840YEU3"/>